<proteinExistence type="predicted"/>
<comment type="caution">
    <text evidence="1">The sequence shown here is derived from an EMBL/GenBank/DDBJ whole genome shotgun (WGS) entry which is preliminary data.</text>
</comment>
<accession>A0A2A5IXW7</accession>
<dbReference type="EMBL" id="NOVD01000082">
    <property type="protein sequence ID" value="PCK22175.1"/>
    <property type="molecule type" value="Genomic_DNA"/>
</dbReference>
<gene>
    <name evidence="1" type="ORF">CHR55_33000</name>
</gene>
<reference evidence="1 2" key="1">
    <citation type="submission" date="2017-07" db="EMBL/GenBank/DDBJ databases">
        <title>Draft sequence of Rhodococcus enclensis 23b-28.</title>
        <authorList>
            <person name="Besaury L."/>
            <person name="Sancelme M."/>
            <person name="Amato P."/>
            <person name="Lallement A."/>
            <person name="Delort A.-M."/>
        </authorList>
    </citation>
    <scope>NUCLEOTIDE SEQUENCE [LARGE SCALE GENOMIC DNA]</scope>
    <source>
        <strain evidence="1 2">23b-28</strain>
    </source>
</reference>
<sequence length="142" mass="15809">MVLTMERRELMSSRVSLAERLQVLFRVWHPANESEETSTDAAAAISAAGHRVSAEQIDALRSGAQTEADPDLLTAIAVHFRTPAKYLLDDDIQDLHEQLLLLEQFRMRKVQSIQLRGERTDADRRALLRVLGEGSDSPSAAS</sequence>
<dbReference type="Proteomes" id="UP000230886">
    <property type="component" value="Unassembled WGS sequence"/>
</dbReference>
<evidence type="ECO:0000313" key="2">
    <source>
        <dbReference type="Proteomes" id="UP000230886"/>
    </source>
</evidence>
<evidence type="ECO:0000313" key="1">
    <source>
        <dbReference type="EMBL" id="PCK22175.1"/>
    </source>
</evidence>
<protein>
    <submittedName>
        <fullName evidence="1">Uncharacterized protein</fullName>
    </submittedName>
</protein>
<dbReference type="AlphaFoldDB" id="A0A2A5IXW7"/>
<organism evidence="1 2">
    <name type="scientific">Rhodococcus qingshengii</name>
    <dbReference type="NCBI Taxonomy" id="334542"/>
    <lineage>
        <taxon>Bacteria</taxon>
        <taxon>Bacillati</taxon>
        <taxon>Actinomycetota</taxon>
        <taxon>Actinomycetes</taxon>
        <taxon>Mycobacteriales</taxon>
        <taxon>Nocardiaceae</taxon>
        <taxon>Rhodococcus</taxon>
        <taxon>Rhodococcus erythropolis group</taxon>
    </lineage>
</organism>
<name>A0A2A5IXW7_RHOSG</name>
<dbReference type="Gene3D" id="1.10.260.40">
    <property type="entry name" value="lambda repressor-like DNA-binding domains"/>
    <property type="match status" value="1"/>
</dbReference>
<dbReference type="InterPro" id="IPR010982">
    <property type="entry name" value="Lambda_DNA-bd_dom_sf"/>
</dbReference>
<dbReference type="GO" id="GO:0003677">
    <property type="term" value="F:DNA binding"/>
    <property type="evidence" value="ECO:0007669"/>
    <property type="project" value="InterPro"/>
</dbReference>